<name>A0A1I8C000_MELHA</name>
<evidence type="ECO:0000256" key="1">
    <source>
        <dbReference type="SAM" id="MobiDB-lite"/>
    </source>
</evidence>
<dbReference type="AlphaFoldDB" id="A0A1I8C000"/>
<evidence type="ECO:0000313" key="3">
    <source>
        <dbReference type="WBParaSite" id="MhA1_Contig857.frz3.gene4"/>
    </source>
</evidence>
<dbReference type="WBParaSite" id="MhA1_Contig857.frz3.gene4">
    <property type="protein sequence ID" value="MhA1_Contig857.frz3.gene4"/>
    <property type="gene ID" value="MhA1_Contig857.frz3.gene4"/>
</dbReference>
<keyword evidence="2" id="KW-1185">Reference proteome</keyword>
<evidence type="ECO:0000313" key="2">
    <source>
        <dbReference type="Proteomes" id="UP000095281"/>
    </source>
</evidence>
<sequence>MTPQGGNSLKWIPLSLKKELEKIIPKITKSVLTTTTIPTTTTTSSPMLCSSGRDIIILSSKGYSLADITKRKRNVEEQERNVLEQNGMTENECKNN</sequence>
<dbReference type="Proteomes" id="UP000095281">
    <property type="component" value="Unplaced"/>
</dbReference>
<protein>
    <submittedName>
        <fullName evidence="3">Uncharacterized protein</fullName>
    </submittedName>
</protein>
<proteinExistence type="predicted"/>
<organism evidence="2 3">
    <name type="scientific">Meloidogyne hapla</name>
    <name type="common">Root-knot nematode worm</name>
    <dbReference type="NCBI Taxonomy" id="6305"/>
    <lineage>
        <taxon>Eukaryota</taxon>
        <taxon>Metazoa</taxon>
        <taxon>Ecdysozoa</taxon>
        <taxon>Nematoda</taxon>
        <taxon>Chromadorea</taxon>
        <taxon>Rhabditida</taxon>
        <taxon>Tylenchina</taxon>
        <taxon>Tylenchomorpha</taxon>
        <taxon>Tylenchoidea</taxon>
        <taxon>Meloidogynidae</taxon>
        <taxon>Meloidogyninae</taxon>
        <taxon>Meloidogyne</taxon>
    </lineage>
</organism>
<accession>A0A1I8C000</accession>
<feature type="region of interest" description="Disordered" evidence="1">
    <location>
        <begin position="77"/>
        <end position="96"/>
    </location>
</feature>
<reference evidence="3" key="1">
    <citation type="submission" date="2016-11" db="UniProtKB">
        <authorList>
            <consortium name="WormBaseParasite"/>
        </authorList>
    </citation>
    <scope>IDENTIFICATION</scope>
</reference>